<dbReference type="CDD" id="cd00093">
    <property type="entry name" value="HTH_XRE"/>
    <property type="match status" value="1"/>
</dbReference>
<keyword evidence="4" id="KW-1185">Reference proteome</keyword>
<sequence>MPKIGRRLRDLRIQKKLTMKEVAEIAGIAQSSVSYIETGNNSPSIETLEAILTALGITIGEFFAEEKPELEPELRQLLDTAKKLTPEQRELAQRLLDALSKD</sequence>
<dbReference type="GO" id="GO:0003677">
    <property type="term" value="F:DNA binding"/>
    <property type="evidence" value="ECO:0007669"/>
    <property type="project" value="UniProtKB-KW"/>
</dbReference>
<accession>A0A348ALX0</accession>
<dbReference type="SMART" id="SM00530">
    <property type="entry name" value="HTH_XRE"/>
    <property type="match status" value="1"/>
</dbReference>
<dbReference type="InterPro" id="IPR010982">
    <property type="entry name" value="Lambda_DNA-bd_dom_sf"/>
</dbReference>
<proteinExistence type="predicted"/>
<dbReference type="SUPFAM" id="SSF47413">
    <property type="entry name" value="lambda repressor-like DNA-binding domains"/>
    <property type="match status" value="1"/>
</dbReference>
<evidence type="ECO:0000259" key="2">
    <source>
        <dbReference type="PROSITE" id="PS50943"/>
    </source>
</evidence>
<dbReference type="Proteomes" id="UP000276437">
    <property type="component" value="Chromosome"/>
</dbReference>
<dbReference type="PROSITE" id="PS50943">
    <property type="entry name" value="HTH_CROC1"/>
    <property type="match status" value="1"/>
</dbReference>
<dbReference type="GO" id="GO:0005829">
    <property type="term" value="C:cytosol"/>
    <property type="evidence" value="ECO:0007669"/>
    <property type="project" value="TreeGrafter"/>
</dbReference>
<dbReference type="GO" id="GO:0003700">
    <property type="term" value="F:DNA-binding transcription factor activity"/>
    <property type="evidence" value="ECO:0007669"/>
    <property type="project" value="TreeGrafter"/>
</dbReference>
<dbReference type="PANTHER" id="PTHR46797">
    <property type="entry name" value="HTH-TYPE TRANSCRIPTIONAL REGULATOR"/>
    <property type="match status" value="1"/>
</dbReference>
<dbReference type="Gene3D" id="1.10.260.40">
    <property type="entry name" value="lambda repressor-like DNA-binding domains"/>
    <property type="match status" value="1"/>
</dbReference>
<dbReference type="AlphaFoldDB" id="A0A348ALX0"/>
<protein>
    <submittedName>
        <fullName evidence="3">HTH-type transcriptional regulator PuuR</fullName>
    </submittedName>
</protein>
<dbReference type="RefSeq" id="WP_126309011.1">
    <property type="nucleotide sequence ID" value="NZ_AP018449.1"/>
</dbReference>
<dbReference type="InterPro" id="IPR001387">
    <property type="entry name" value="Cro/C1-type_HTH"/>
</dbReference>
<evidence type="ECO:0000256" key="1">
    <source>
        <dbReference type="ARBA" id="ARBA00023125"/>
    </source>
</evidence>
<dbReference type="InterPro" id="IPR050807">
    <property type="entry name" value="TransReg_Diox_bact_type"/>
</dbReference>
<gene>
    <name evidence="3" type="primary">puuR_1</name>
    <name evidence="3" type="ORF">MAMMFC1_02753</name>
</gene>
<dbReference type="KEGG" id="mana:MAMMFC1_02753"/>
<feature type="domain" description="HTH cro/C1-type" evidence="2">
    <location>
        <begin position="8"/>
        <end position="62"/>
    </location>
</feature>
<dbReference type="EMBL" id="AP018449">
    <property type="protein sequence ID" value="BBB92068.1"/>
    <property type="molecule type" value="Genomic_DNA"/>
</dbReference>
<dbReference type="OrthoDB" id="1684348at2"/>
<evidence type="ECO:0000313" key="4">
    <source>
        <dbReference type="Proteomes" id="UP000276437"/>
    </source>
</evidence>
<name>A0A348ALX0_9FIRM</name>
<dbReference type="PANTHER" id="PTHR46797:SF1">
    <property type="entry name" value="METHYLPHOSPHONATE SYNTHASE"/>
    <property type="match status" value="1"/>
</dbReference>
<keyword evidence="1" id="KW-0238">DNA-binding</keyword>
<dbReference type="Pfam" id="PF01381">
    <property type="entry name" value="HTH_3"/>
    <property type="match status" value="1"/>
</dbReference>
<evidence type="ECO:0000313" key="3">
    <source>
        <dbReference type="EMBL" id="BBB92068.1"/>
    </source>
</evidence>
<organism evidence="3 4">
    <name type="scientific">Methylomusa anaerophila</name>
    <dbReference type="NCBI Taxonomy" id="1930071"/>
    <lineage>
        <taxon>Bacteria</taxon>
        <taxon>Bacillati</taxon>
        <taxon>Bacillota</taxon>
        <taxon>Negativicutes</taxon>
        <taxon>Selenomonadales</taxon>
        <taxon>Sporomusaceae</taxon>
        <taxon>Methylomusa</taxon>
    </lineage>
</organism>
<reference evidence="3 4" key="1">
    <citation type="journal article" date="2018" name="Int. J. Syst. Evol. Microbiol.">
        <title>Methylomusa anaerophila gen. nov., sp. nov., an anaerobic methanol-utilizing bacterium isolated from a microbial fuel cell.</title>
        <authorList>
            <person name="Amano N."/>
            <person name="Yamamuro A."/>
            <person name="Miyahara M."/>
            <person name="Kouzuma A."/>
            <person name="Abe T."/>
            <person name="Watanabe K."/>
        </authorList>
    </citation>
    <scope>NUCLEOTIDE SEQUENCE [LARGE SCALE GENOMIC DNA]</scope>
    <source>
        <strain evidence="3 4">MMFC1</strain>
    </source>
</reference>